<dbReference type="Proteomes" id="UP000307756">
    <property type="component" value="Unassembled WGS sequence"/>
</dbReference>
<evidence type="ECO:0000313" key="1">
    <source>
        <dbReference type="EMBL" id="TKC11447.1"/>
    </source>
</evidence>
<dbReference type="EMBL" id="SWBM01000081">
    <property type="protein sequence ID" value="TKC11447.1"/>
    <property type="molecule type" value="Genomic_DNA"/>
</dbReference>
<evidence type="ECO:0000313" key="2">
    <source>
        <dbReference type="Proteomes" id="UP000307756"/>
    </source>
</evidence>
<reference evidence="1 2" key="1">
    <citation type="journal article" date="2011" name="J. Microbiol.">
        <title>Bacillus kyonggiensis sp. nov., isolated from soil of a lettuce field.</title>
        <authorList>
            <person name="Dong K."/>
            <person name="Lee S."/>
        </authorList>
    </citation>
    <scope>NUCLEOTIDE SEQUENCE [LARGE SCALE GENOMIC DNA]</scope>
    <source>
        <strain evidence="1 2">NB22</strain>
    </source>
</reference>
<gene>
    <name evidence="1" type="ORF">FA727_23870</name>
</gene>
<protein>
    <submittedName>
        <fullName evidence="1">Uncharacterized protein</fullName>
    </submittedName>
</protein>
<sequence>MLCKNDNVRCVLLTENDPDVWQRYELTWFIEESLGHSTDHQFKLFEVRPIIVTGRYDALEPV</sequence>
<dbReference type="OrthoDB" id="9768004at2"/>
<name>A0A4V5P350_9BACI</name>
<keyword evidence="2" id="KW-1185">Reference proteome</keyword>
<dbReference type="AlphaFoldDB" id="A0A4V5P350"/>
<organism evidence="1 2">
    <name type="scientific">Robertmurraya kyonggiensis</name>
    <dbReference type="NCBI Taxonomy" id="1037680"/>
    <lineage>
        <taxon>Bacteria</taxon>
        <taxon>Bacillati</taxon>
        <taxon>Bacillota</taxon>
        <taxon>Bacilli</taxon>
        <taxon>Bacillales</taxon>
        <taxon>Bacillaceae</taxon>
        <taxon>Robertmurraya</taxon>
    </lineage>
</organism>
<comment type="caution">
    <text evidence="1">The sequence shown here is derived from an EMBL/GenBank/DDBJ whole genome shotgun (WGS) entry which is preliminary data.</text>
</comment>
<accession>A0A4V5P350</accession>
<dbReference type="RefSeq" id="WP_136833932.1">
    <property type="nucleotide sequence ID" value="NZ_SWBM01000081.1"/>
</dbReference>
<proteinExistence type="predicted"/>